<dbReference type="AlphaFoldDB" id="A0A1M4VWZ3"/>
<evidence type="ECO:0000313" key="25">
    <source>
        <dbReference type="EMBL" id="SHE73467.1"/>
    </source>
</evidence>
<protein>
    <recommendedName>
        <fullName evidence="17">Acyl-coenzyme A thioesterase THEM4</fullName>
        <ecNumber evidence="16">3.1.2.2</ecNumber>
    </recommendedName>
    <alternativeName>
        <fullName evidence="18">Thioesterase superfamily member 4</fullName>
    </alternativeName>
</protein>
<dbReference type="RefSeq" id="WP_072838393.1">
    <property type="nucleotide sequence ID" value="NZ_FQVF01000003.1"/>
</dbReference>
<evidence type="ECO:0000256" key="5">
    <source>
        <dbReference type="ARBA" id="ARBA00022490"/>
    </source>
</evidence>
<evidence type="ECO:0000256" key="23">
    <source>
        <dbReference type="ARBA" id="ARBA00048180"/>
    </source>
</evidence>
<evidence type="ECO:0000256" key="2">
    <source>
        <dbReference type="ARBA" id="ARBA00004496"/>
    </source>
</evidence>
<dbReference type="GO" id="GO:0006631">
    <property type="term" value="P:fatty acid metabolic process"/>
    <property type="evidence" value="ECO:0007669"/>
    <property type="project" value="UniProtKB-KW"/>
</dbReference>
<evidence type="ECO:0000256" key="10">
    <source>
        <dbReference type="ARBA" id="ARBA00023098"/>
    </source>
</evidence>
<evidence type="ECO:0000256" key="16">
    <source>
        <dbReference type="ARBA" id="ARBA00038848"/>
    </source>
</evidence>
<feature type="domain" description="Thioesterase" evidence="24">
    <location>
        <begin position="61"/>
        <end position="142"/>
    </location>
</feature>
<reference evidence="26" key="1">
    <citation type="submission" date="2016-11" db="EMBL/GenBank/DDBJ databases">
        <authorList>
            <person name="Varghese N."/>
            <person name="Submissions S."/>
        </authorList>
    </citation>
    <scope>NUCLEOTIDE SEQUENCE [LARGE SCALE GENOMIC DNA]</scope>
    <source>
        <strain evidence="26">DSM 16579</strain>
    </source>
</reference>
<keyword evidence="7" id="KW-0378">Hydrolase</keyword>
<comment type="catalytic activity">
    <reaction evidence="23">
        <text>tetradecanoyl-CoA + H2O = tetradecanoate + CoA + H(+)</text>
        <dbReference type="Rhea" id="RHEA:40119"/>
        <dbReference type="ChEBI" id="CHEBI:15377"/>
        <dbReference type="ChEBI" id="CHEBI:15378"/>
        <dbReference type="ChEBI" id="CHEBI:30807"/>
        <dbReference type="ChEBI" id="CHEBI:57287"/>
        <dbReference type="ChEBI" id="CHEBI:57385"/>
    </reaction>
    <physiologicalReaction direction="left-to-right" evidence="23">
        <dbReference type="Rhea" id="RHEA:40120"/>
    </physiologicalReaction>
</comment>
<evidence type="ECO:0000256" key="22">
    <source>
        <dbReference type="ARBA" id="ARBA00048074"/>
    </source>
</evidence>
<keyword evidence="10" id="KW-0443">Lipid metabolism</keyword>
<accession>A0A1M4VWZ3</accession>
<evidence type="ECO:0000256" key="14">
    <source>
        <dbReference type="ARBA" id="ARBA00037002"/>
    </source>
</evidence>
<comment type="catalytic activity">
    <reaction evidence="21">
        <text>decanoyl-CoA + H2O = decanoate + CoA + H(+)</text>
        <dbReference type="Rhea" id="RHEA:40059"/>
        <dbReference type="ChEBI" id="CHEBI:15377"/>
        <dbReference type="ChEBI" id="CHEBI:15378"/>
        <dbReference type="ChEBI" id="CHEBI:27689"/>
        <dbReference type="ChEBI" id="CHEBI:57287"/>
        <dbReference type="ChEBI" id="CHEBI:61430"/>
    </reaction>
    <physiologicalReaction direction="left-to-right" evidence="21">
        <dbReference type="Rhea" id="RHEA:40060"/>
    </physiologicalReaction>
</comment>
<keyword evidence="9" id="KW-0809">Transit peptide</keyword>
<sequence length="155" mass="16667">MSKQAFQDSYPAEFSHCYGCGRDNPHGLQLKSYWHLSADKEHTIAHFTPKPYHTGGVPDNAYGGLIASLLDCHGTASAAAAAYKAQGRDMGTAPILRFVTASLSVDFLRPTPMENKLTILGEVIQLEGRKATVKLSLSTNDQLCATGTMIAVALK</sequence>
<evidence type="ECO:0000256" key="19">
    <source>
        <dbReference type="ARBA" id="ARBA00047588"/>
    </source>
</evidence>
<evidence type="ECO:0000256" key="21">
    <source>
        <dbReference type="ARBA" id="ARBA00047969"/>
    </source>
</evidence>
<keyword evidence="5" id="KW-0963">Cytoplasm</keyword>
<evidence type="ECO:0000256" key="8">
    <source>
        <dbReference type="ARBA" id="ARBA00022832"/>
    </source>
</evidence>
<comment type="catalytic activity">
    <reaction evidence="19">
        <text>octanoyl-CoA + H2O = octanoate + CoA + H(+)</text>
        <dbReference type="Rhea" id="RHEA:30143"/>
        <dbReference type="ChEBI" id="CHEBI:15377"/>
        <dbReference type="ChEBI" id="CHEBI:15378"/>
        <dbReference type="ChEBI" id="CHEBI:25646"/>
        <dbReference type="ChEBI" id="CHEBI:57287"/>
        <dbReference type="ChEBI" id="CHEBI:57386"/>
    </reaction>
    <physiologicalReaction direction="left-to-right" evidence="19">
        <dbReference type="Rhea" id="RHEA:30144"/>
    </physiologicalReaction>
</comment>
<evidence type="ECO:0000256" key="9">
    <source>
        <dbReference type="ARBA" id="ARBA00022946"/>
    </source>
</evidence>
<evidence type="ECO:0000256" key="1">
    <source>
        <dbReference type="ARBA" id="ARBA00004170"/>
    </source>
</evidence>
<evidence type="ECO:0000256" key="20">
    <source>
        <dbReference type="ARBA" id="ARBA00047734"/>
    </source>
</evidence>
<gene>
    <name evidence="25" type="ORF">SAMN02745753_00768</name>
</gene>
<evidence type="ECO:0000256" key="3">
    <source>
        <dbReference type="ARBA" id="ARBA00004632"/>
    </source>
</evidence>
<evidence type="ECO:0000256" key="13">
    <source>
        <dbReference type="ARBA" id="ARBA00035852"/>
    </source>
</evidence>
<evidence type="ECO:0000259" key="24">
    <source>
        <dbReference type="Pfam" id="PF03061"/>
    </source>
</evidence>
<dbReference type="Gene3D" id="3.10.129.10">
    <property type="entry name" value="Hotdog Thioesterase"/>
    <property type="match status" value="1"/>
</dbReference>
<keyword evidence="12" id="KW-0966">Cell projection</keyword>
<dbReference type="GO" id="GO:0016020">
    <property type="term" value="C:membrane"/>
    <property type="evidence" value="ECO:0007669"/>
    <property type="project" value="UniProtKB-SubCell"/>
</dbReference>
<dbReference type="InterPro" id="IPR006683">
    <property type="entry name" value="Thioestr_dom"/>
</dbReference>
<evidence type="ECO:0000256" key="17">
    <source>
        <dbReference type="ARBA" id="ARBA00040123"/>
    </source>
</evidence>
<keyword evidence="4" id="KW-1003">Cell membrane</keyword>
<evidence type="ECO:0000256" key="7">
    <source>
        <dbReference type="ARBA" id="ARBA00022801"/>
    </source>
</evidence>
<comment type="subcellular location">
    <subcellularLocation>
        <location evidence="3">Cell projection</location>
        <location evidence="3">Ruffle membrane</location>
    </subcellularLocation>
    <subcellularLocation>
        <location evidence="2">Cytoplasm</location>
    </subcellularLocation>
    <subcellularLocation>
        <location evidence="1">Membrane</location>
        <topology evidence="1">Peripheral membrane protein</topology>
    </subcellularLocation>
</comment>
<proteinExistence type="inferred from homology"/>
<dbReference type="STRING" id="1122206.SAMN02745753_00768"/>
<name>A0A1M4VWZ3_9GAMM</name>
<dbReference type="PANTHER" id="PTHR12418">
    <property type="entry name" value="ACYL-COENZYME A THIOESTERASE THEM4"/>
    <property type="match status" value="1"/>
</dbReference>
<evidence type="ECO:0000256" key="18">
    <source>
        <dbReference type="ARBA" id="ARBA00043210"/>
    </source>
</evidence>
<dbReference type="GO" id="GO:0005737">
    <property type="term" value="C:cytoplasm"/>
    <property type="evidence" value="ECO:0007669"/>
    <property type="project" value="UniProtKB-SubCell"/>
</dbReference>
<evidence type="ECO:0000256" key="15">
    <source>
        <dbReference type="ARBA" id="ARBA00038456"/>
    </source>
</evidence>
<keyword evidence="6" id="KW-0053">Apoptosis</keyword>
<evidence type="ECO:0000313" key="26">
    <source>
        <dbReference type="Proteomes" id="UP000184517"/>
    </source>
</evidence>
<evidence type="ECO:0000256" key="4">
    <source>
        <dbReference type="ARBA" id="ARBA00022475"/>
    </source>
</evidence>
<comment type="similarity">
    <text evidence="15">Belongs to the THEM4/THEM5 thioesterase family.</text>
</comment>
<dbReference type="CDD" id="cd03443">
    <property type="entry name" value="PaaI_thioesterase"/>
    <property type="match status" value="1"/>
</dbReference>
<dbReference type="InterPro" id="IPR052365">
    <property type="entry name" value="THEM4/THEM5_acyl-CoA_thioest"/>
</dbReference>
<dbReference type="SUPFAM" id="SSF54637">
    <property type="entry name" value="Thioesterase/thiol ester dehydrase-isomerase"/>
    <property type="match status" value="1"/>
</dbReference>
<dbReference type="OrthoDB" id="9792301at2"/>
<keyword evidence="11" id="KW-0472">Membrane</keyword>
<organism evidence="25 26">
    <name type="scientific">Marinomonas polaris DSM 16579</name>
    <dbReference type="NCBI Taxonomy" id="1122206"/>
    <lineage>
        <taxon>Bacteria</taxon>
        <taxon>Pseudomonadati</taxon>
        <taxon>Pseudomonadota</taxon>
        <taxon>Gammaproteobacteria</taxon>
        <taxon>Oceanospirillales</taxon>
        <taxon>Oceanospirillaceae</taxon>
        <taxon>Marinomonas</taxon>
    </lineage>
</organism>
<dbReference type="EC" id="3.1.2.2" evidence="16"/>
<comment type="catalytic activity">
    <reaction evidence="14">
        <text>(9Z)-octadecenoyl-CoA + H2O = (9Z)-octadecenoate + CoA + H(+)</text>
        <dbReference type="Rhea" id="RHEA:40139"/>
        <dbReference type="ChEBI" id="CHEBI:15377"/>
        <dbReference type="ChEBI" id="CHEBI:15378"/>
        <dbReference type="ChEBI" id="CHEBI:30823"/>
        <dbReference type="ChEBI" id="CHEBI:57287"/>
        <dbReference type="ChEBI" id="CHEBI:57387"/>
    </reaction>
    <physiologicalReaction direction="left-to-right" evidence="14">
        <dbReference type="Rhea" id="RHEA:40140"/>
    </physiologicalReaction>
</comment>
<dbReference type="Pfam" id="PF03061">
    <property type="entry name" value="4HBT"/>
    <property type="match status" value="1"/>
</dbReference>
<dbReference type="GO" id="GO:0016790">
    <property type="term" value="F:thiolester hydrolase activity"/>
    <property type="evidence" value="ECO:0007669"/>
    <property type="project" value="UniProtKB-ARBA"/>
</dbReference>
<keyword evidence="8" id="KW-0276">Fatty acid metabolism</keyword>
<evidence type="ECO:0000256" key="6">
    <source>
        <dbReference type="ARBA" id="ARBA00022703"/>
    </source>
</evidence>
<dbReference type="InterPro" id="IPR029069">
    <property type="entry name" value="HotDog_dom_sf"/>
</dbReference>
<evidence type="ECO:0000256" key="11">
    <source>
        <dbReference type="ARBA" id="ARBA00023136"/>
    </source>
</evidence>
<comment type="catalytic activity">
    <reaction evidence="20">
        <text>hexadecanoyl-CoA + H2O = hexadecanoate + CoA + H(+)</text>
        <dbReference type="Rhea" id="RHEA:16645"/>
        <dbReference type="ChEBI" id="CHEBI:7896"/>
        <dbReference type="ChEBI" id="CHEBI:15377"/>
        <dbReference type="ChEBI" id="CHEBI:15378"/>
        <dbReference type="ChEBI" id="CHEBI:57287"/>
        <dbReference type="ChEBI" id="CHEBI:57379"/>
        <dbReference type="EC" id="3.1.2.2"/>
    </reaction>
    <physiologicalReaction direction="left-to-right" evidence="20">
        <dbReference type="Rhea" id="RHEA:16646"/>
    </physiologicalReaction>
</comment>
<dbReference type="PANTHER" id="PTHR12418:SF19">
    <property type="entry name" value="ACYL-COENZYME A THIOESTERASE THEM4"/>
    <property type="match status" value="1"/>
</dbReference>
<dbReference type="EMBL" id="FQVF01000003">
    <property type="protein sequence ID" value="SHE73467.1"/>
    <property type="molecule type" value="Genomic_DNA"/>
</dbReference>
<keyword evidence="26" id="KW-1185">Reference proteome</keyword>
<comment type="catalytic activity">
    <reaction evidence="22">
        <text>dodecanoyl-CoA + H2O = dodecanoate + CoA + H(+)</text>
        <dbReference type="Rhea" id="RHEA:30135"/>
        <dbReference type="ChEBI" id="CHEBI:15377"/>
        <dbReference type="ChEBI" id="CHEBI:15378"/>
        <dbReference type="ChEBI" id="CHEBI:18262"/>
        <dbReference type="ChEBI" id="CHEBI:57287"/>
        <dbReference type="ChEBI" id="CHEBI:57375"/>
    </reaction>
    <physiologicalReaction direction="left-to-right" evidence="22">
        <dbReference type="Rhea" id="RHEA:30136"/>
    </physiologicalReaction>
</comment>
<comment type="catalytic activity">
    <reaction evidence="13">
        <text>(5Z,8Z,11Z,14Z)-eicosatetraenoyl-CoA + H2O = (5Z,8Z,11Z,14Z)-eicosatetraenoate + CoA + H(+)</text>
        <dbReference type="Rhea" id="RHEA:40151"/>
        <dbReference type="ChEBI" id="CHEBI:15377"/>
        <dbReference type="ChEBI" id="CHEBI:15378"/>
        <dbReference type="ChEBI" id="CHEBI:32395"/>
        <dbReference type="ChEBI" id="CHEBI:57287"/>
        <dbReference type="ChEBI" id="CHEBI:57368"/>
    </reaction>
    <physiologicalReaction direction="left-to-right" evidence="13">
        <dbReference type="Rhea" id="RHEA:40152"/>
    </physiologicalReaction>
</comment>
<dbReference type="Proteomes" id="UP000184517">
    <property type="component" value="Unassembled WGS sequence"/>
</dbReference>
<evidence type="ECO:0000256" key="12">
    <source>
        <dbReference type="ARBA" id="ARBA00023273"/>
    </source>
</evidence>